<evidence type="ECO:0000313" key="2">
    <source>
        <dbReference type="EMBL" id="KAA8825378.1"/>
    </source>
</evidence>
<dbReference type="RefSeq" id="WP_150380215.1">
    <property type="nucleotide sequence ID" value="NZ_RZUH01000017.1"/>
</dbReference>
<protein>
    <submittedName>
        <fullName evidence="2">Uncharacterized protein</fullName>
    </submittedName>
</protein>
<organism evidence="2 3">
    <name type="scientific">Bifidobacterium myosotis</name>
    <dbReference type="NCBI Taxonomy" id="1630166"/>
    <lineage>
        <taxon>Bacteria</taxon>
        <taxon>Bacillati</taxon>
        <taxon>Actinomycetota</taxon>
        <taxon>Actinomycetes</taxon>
        <taxon>Bifidobacteriales</taxon>
        <taxon>Bifidobacteriaceae</taxon>
        <taxon>Bifidobacterium</taxon>
    </lineage>
</organism>
<evidence type="ECO:0000313" key="3">
    <source>
        <dbReference type="Proteomes" id="UP000410049"/>
    </source>
</evidence>
<accession>A0A5M9ZG58</accession>
<keyword evidence="1" id="KW-1133">Transmembrane helix</keyword>
<comment type="caution">
    <text evidence="2">The sequence shown here is derived from an EMBL/GenBank/DDBJ whole genome shotgun (WGS) entry which is preliminary data.</text>
</comment>
<proteinExistence type="predicted"/>
<dbReference type="Proteomes" id="UP000410049">
    <property type="component" value="Unassembled WGS sequence"/>
</dbReference>
<dbReference type="EMBL" id="RZUH01000017">
    <property type="protein sequence ID" value="KAA8825378.1"/>
    <property type="molecule type" value="Genomic_DNA"/>
</dbReference>
<evidence type="ECO:0000256" key="1">
    <source>
        <dbReference type="SAM" id="Phobius"/>
    </source>
</evidence>
<name>A0A5M9ZG58_9BIFI</name>
<keyword evidence="1" id="KW-0472">Membrane</keyword>
<feature type="transmembrane region" description="Helical" evidence="1">
    <location>
        <begin position="40"/>
        <end position="58"/>
    </location>
</feature>
<gene>
    <name evidence="2" type="ORF">EMO91_12500</name>
</gene>
<reference evidence="2 3" key="1">
    <citation type="journal article" date="2019" name="Syst. Appl. Microbiol.">
        <title>Characterization of Bifidobacterium species in feaces of the Egyptian fruit bat: Description of B. vespertilionis sp. nov. and B. rousetti sp. nov.</title>
        <authorList>
            <person name="Modesto M."/>
            <person name="Satti M."/>
            <person name="Watanabe K."/>
            <person name="Puglisi E."/>
            <person name="Morelli L."/>
            <person name="Huang C.-H."/>
            <person name="Liou J.-S."/>
            <person name="Miyashita M."/>
            <person name="Tamura T."/>
            <person name="Saito S."/>
            <person name="Mori K."/>
            <person name="Huang L."/>
            <person name="Sciavilla P."/>
            <person name="Sandri C."/>
            <person name="Spiezio C."/>
            <person name="Vitali F."/>
            <person name="Cavalieri D."/>
            <person name="Perpetuini G."/>
            <person name="Tofalo R."/>
            <person name="Bonetti A."/>
            <person name="Arita M."/>
            <person name="Mattarelli P."/>
        </authorList>
    </citation>
    <scope>NUCLEOTIDE SEQUENCE [LARGE SCALE GENOMIC DNA]</scope>
    <source>
        <strain evidence="2 3">RST17</strain>
    </source>
</reference>
<dbReference type="AlphaFoldDB" id="A0A5M9ZG58"/>
<sequence length="59" mass="6903">MTVWAGRLLAALAVPFAVWTLVRLHRYREFDMAWFGRTRRLVEWTLLLLTAALLCLWAG</sequence>
<keyword evidence="1" id="KW-0812">Transmembrane</keyword>